<evidence type="ECO:0000256" key="11">
    <source>
        <dbReference type="ARBA" id="ARBA00047899"/>
    </source>
</evidence>
<dbReference type="Gene3D" id="1.10.10.10">
    <property type="entry name" value="Winged helix-like DNA-binding domain superfamily/Winged helix DNA-binding domain"/>
    <property type="match status" value="1"/>
</dbReference>
<keyword evidence="9" id="KW-0067">ATP-binding</keyword>
<keyword evidence="7" id="KW-0547">Nucleotide-binding</keyword>
<dbReference type="GO" id="GO:0004674">
    <property type="term" value="F:protein serine/threonine kinase activity"/>
    <property type="evidence" value="ECO:0007669"/>
    <property type="project" value="UniProtKB-KW"/>
</dbReference>
<dbReference type="SUPFAM" id="SSF46785">
    <property type="entry name" value="Winged helix' DNA-binding domain"/>
    <property type="match status" value="1"/>
</dbReference>
<dbReference type="InterPro" id="IPR008266">
    <property type="entry name" value="Tyr_kinase_AS"/>
</dbReference>
<keyword evidence="10" id="KW-0460">Magnesium</keyword>
<accession>A0AA97A3Q4</accession>
<dbReference type="FunFam" id="3.30.200.20:FF:000052">
    <property type="entry name" value="Serine/threonine-protein kinase RIO2"/>
    <property type="match status" value="1"/>
</dbReference>
<comment type="cofactor">
    <cofactor evidence="1">
        <name>Mg(2+)</name>
        <dbReference type="ChEBI" id="CHEBI:18420"/>
    </cofactor>
</comment>
<name>A0AA97A3Q4_9EURY</name>
<dbReference type="EMBL" id="CP131060">
    <property type="protein sequence ID" value="WNY25208.1"/>
    <property type="molecule type" value="Genomic_DNA"/>
</dbReference>
<dbReference type="GO" id="GO:0030688">
    <property type="term" value="C:preribosome, small subunit precursor"/>
    <property type="evidence" value="ECO:0007669"/>
    <property type="project" value="TreeGrafter"/>
</dbReference>
<evidence type="ECO:0000256" key="1">
    <source>
        <dbReference type="ARBA" id="ARBA00001946"/>
    </source>
</evidence>
<sequence>MLCPFLSYFFHIISFFRIRSFFFGSFLNRPFVSDKTTRLYISTPFLFPMIDDTLKIFKELTKKDFRILAGIELGMRDFEWVPVSEIQRFACMSLDKLNYRLEWLRRKKMVIGTLDPYEGYKIYFEAYDALALHTYVARKTFSAIGVEIGVGKESVVMEVLKEPEMAVADPEVFILKLHREGRTSFKQVKRTREHLAGKEHFSWIYAARLAANREFNIMQKLWPDVSIPKPIDQNRHTLVMEVAQGSELFKTKLLDPDWFLDEILRQIKLVYGKGIIHNDLSEYNIFVSEDGIQIIDWPQYVTLAHPHADELLRRDVENVLNHFSKKYKIRRDIDEIIREIKTENSIDLEKLKKEFPDDEVRLNAEMDREIESAVNELEDCGIDFEREN</sequence>
<evidence type="ECO:0000259" key="13">
    <source>
        <dbReference type="SMART" id="SM00090"/>
    </source>
</evidence>
<keyword evidence="8" id="KW-0418">Kinase</keyword>
<dbReference type="Pfam" id="PF09202">
    <property type="entry name" value="Rio2_N"/>
    <property type="match status" value="1"/>
</dbReference>
<dbReference type="GO" id="GO:0005829">
    <property type="term" value="C:cytosol"/>
    <property type="evidence" value="ECO:0007669"/>
    <property type="project" value="TreeGrafter"/>
</dbReference>
<comment type="catalytic activity">
    <reaction evidence="12">
        <text>L-seryl-[protein] + ATP = O-phospho-L-seryl-[protein] + ADP + H(+)</text>
        <dbReference type="Rhea" id="RHEA:17989"/>
        <dbReference type="Rhea" id="RHEA-COMP:9863"/>
        <dbReference type="Rhea" id="RHEA-COMP:11604"/>
        <dbReference type="ChEBI" id="CHEBI:15378"/>
        <dbReference type="ChEBI" id="CHEBI:29999"/>
        <dbReference type="ChEBI" id="CHEBI:30616"/>
        <dbReference type="ChEBI" id="CHEBI:83421"/>
        <dbReference type="ChEBI" id="CHEBI:456216"/>
        <dbReference type="EC" id="2.7.11.1"/>
    </reaction>
</comment>
<dbReference type="InterPro" id="IPR030484">
    <property type="entry name" value="Rio2"/>
</dbReference>
<evidence type="ECO:0000313" key="15">
    <source>
        <dbReference type="Proteomes" id="UP001303587"/>
    </source>
</evidence>
<evidence type="ECO:0000256" key="4">
    <source>
        <dbReference type="ARBA" id="ARBA00022527"/>
    </source>
</evidence>
<dbReference type="InterPro" id="IPR036390">
    <property type="entry name" value="WH_DNA-bd_sf"/>
</dbReference>
<dbReference type="GO" id="GO:0046872">
    <property type="term" value="F:metal ion binding"/>
    <property type="evidence" value="ECO:0007669"/>
    <property type="project" value="UniProtKB-KW"/>
</dbReference>
<dbReference type="EC" id="2.7.11.1" evidence="3"/>
<dbReference type="AlphaFoldDB" id="A0AA97A3Q4"/>
<reference evidence="14 15" key="1">
    <citation type="submission" date="2023-07" db="EMBL/GenBank/DDBJ databases">
        <title>Closed genoem sequence of Methanosarcinaceae archaeon Ac7.</title>
        <authorList>
            <person name="Poehlein A."/>
            <person name="Protasov E."/>
            <person name="Platt K."/>
            <person name="Reeh H."/>
            <person name="Daniel R."/>
            <person name="Brune A."/>
        </authorList>
    </citation>
    <scope>NUCLEOTIDE SEQUENCE [LARGE SCALE GENOMIC DNA]</scope>
    <source>
        <strain evidence="14 15">Ac7</strain>
    </source>
</reference>
<dbReference type="SMART" id="SM00090">
    <property type="entry name" value="RIO"/>
    <property type="match status" value="1"/>
</dbReference>
<evidence type="ECO:0000256" key="10">
    <source>
        <dbReference type="ARBA" id="ARBA00022842"/>
    </source>
</evidence>
<keyword evidence="15" id="KW-1185">Reference proteome</keyword>
<evidence type="ECO:0000256" key="7">
    <source>
        <dbReference type="ARBA" id="ARBA00022741"/>
    </source>
</evidence>
<dbReference type="FunFam" id="1.10.10.10:FF:000647">
    <property type="entry name" value="Serine/threonine protein kinase"/>
    <property type="match status" value="1"/>
</dbReference>
<evidence type="ECO:0000313" key="14">
    <source>
        <dbReference type="EMBL" id="WNY25208.1"/>
    </source>
</evidence>
<dbReference type="Gene3D" id="3.30.200.20">
    <property type="entry name" value="Phosphorylase Kinase, domain 1"/>
    <property type="match status" value="1"/>
</dbReference>
<evidence type="ECO:0000256" key="5">
    <source>
        <dbReference type="ARBA" id="ARBA00022679"/>
    </source>
</evidence>
<dbReference type="InterPro" id="IPR018934">
    <property type="entry name" value="RIO_dom"/>
</dbReference>
<dbReference type="PANTHER" id="PTHR45852">
    <property type="entry name" value="SER/THR-PROTEIN KINASE RIO2"/>
    <property type="match status" value="1"/>
</dbReference>
<keyword evidence="6" id="KW-0479">Metal-binding</keyword>
<keyword evidence="5" id="KW-0808">Transferase</keyword>
<comment type="similarity">
    <text evidence="2">Belongs to the protein kinase superfamily. RIO-type Ser/Thr kinase family.</text>
</comment>
<protein>
    <recommendedName>
        <fullName evidence="3">non-specific serine/threonine protein kinase</fullName>
        <ecNumber evidence="3">2.7.11.1</ecNumber>
    </recommendedName>
</protein>
<proteinExistence type="inferred from homology"/>
<dbReference type="PROSITE" id="PS00109">
    <property type="entry name" value="PROTEIN_KINASE_TYR"/>
    <property type="match status" value="1"/>
</dbReference>
<dbReference type="InterPro" id="IPR000687">
    <property type="entry name" value="RIO_kinase"/>
</dbReference>
<dbReference type="InterPro" id="IPR036388">
    <property type="entry name" value="WH-like_DNA-bd_sf"/>
</dbReference>
<evidence type="ECO:0000256" key="3">
    <source>
        <dbReference type="ARBA" id="ARBA00012513"/>
    </source>
</evidence>
<dbReference type="InterPro" id="IPR015285">
    <property type="entry name" value="RIO2_wHTH_N"/>
</dbReference>
<evidence type="ECO:0000256" key="12">
    <source>
        <dbReference type="ARBA" id="ARBA00048679"/>
    </source>
</evidence>
<dbReference type="Pfam" id="PF01163">
    <property type="entry name" value="RIO1"/>
    <property type="match status" value="1"/>
</dbReference>
<comment type="catalytic activity">
    <reaction evidence="11">
        <text>L-threonyl-[protein] + ATP = O-phospho-L-threonyl-[protein] + ADP + H(+)</text>
        <dbReference type="Rhea" id="RHEA:46608"/>
        <dbReference type="Rhea" id="RHEA-COMP:11060"/>
        <dbReference type="Rhea" id="RHEA-COMP:11605"/>
        <dbReference type="ChEBI" id="CHEBI:15378"/>
        <dbReference type="ChEBI" id="CHEBI:30013"/>
        <dbReference type="ChEBI" id="CHEBI:30616"/>
        <dbReference type="ChEBI" id="CHEBI:61977"/>
        <dbReference type="ChEBI" id="CHEBI:456216"/>
        <dbReference type="EC" id="2.7.11.1"/>
    </reaction>
</comment>
<gene>
    <name evidence="14" type="ORF">MsAc7_07540</name>
</gene>
<dbReference type="GO" id="GO:0030490">
    <property type="term" value="P:maturation of SSU-rRNA"/>
    <property type="evidence" value="ECO:0007669"/>
    <property type="project" value="TreeGrafter"/>
</dbReference>
<evidence type="ECO:0000256" key="2">
    <source>
        <dbReference type="ARBA" id="ARBA00009196"/>
    </source>
</evidence>
<feature type="domain" description="RIO kinase" evidence="13">
    <location>
        <begin position="116"/>
        <end position="342"/>
    </location>
</feature>
<evidence type="ECO:0000256" key="8">
    <source>
        <dbReference type="ARBA" id="ARBA00022777"/>
    </source>
</evidence>
<keyword evidence="4" id="KW-0723">Serine/threonine-protein kinase</keyword>
<dbReference type="GO" id="GO:0005524">
    <property type="term" value="F:ATP binding"/>
    <property type="evidence" value="ECO:0007669"/>
    <property type="project" value="UniProtKB-KW"/>
</dbReference>
<evidence type="ECO:0000256" key="6">
    <source>
        <dbReference type="ARBA" id="ARBA00022723"/>
    </source>
</evidence>
<evidence type="ECO:0000256" key="9">
    <source>
        <dbReference type="ARBA" id="ARBA00022840"/>
    </source>
</evidence>
<dbReference type="SUPFAM" id="SSF56112">
    <property type="entry name" value="Protein kinase-like (PK-like)"/>
    <property type="match status" value="1"/>
</dbReference>
<dbReference type="CDD" id="cd05144">
    <property type="entry name" value="RIO2_C"/>
    <property type="match status" value="1"/>
</dbReference>
<organism evidence="14 15">
    <name type="scientific">Methanolapillus millepedarum</name>
    <dbReference type="NCBI Taxonomy" id="3028296"/>
    <lineage>
        <taxon>Archaea</taxon>
        <taxon>Methanobacteriati</taxon>
        <taxon>Methanobacteriota</taxon>
        <taxon>Stenosarchaea group</taxon>
        <taxon>Methanomicrobia</taxon>
        <taxon>Methanosarcinales</taxon>
        <taxon>Methanosarcinaceae</taxon>
        <taxon>Methanolapillus</taxon>
    </lineage>
</organism>
<dbReference type="InterPro" id="IPR011009">
    <property type="entry name" value="Kinase-like_dom_sf"/>
</dbReference>
<dbReference type="Gene3D" id="1.10.510.10">
    <property type="entry name" value="Transferase(Phosphotransferase) domain 1"/>
    <property type="match status" value="1"/>
</dbReference>
<dbReference type="PANTHER" id="PTHR45852:SF1">
    <property type="entry name" value="SERINE_THREONINE-PROTEIN KINASE RIO2"/>
    <property type="match status" value="1"/>
</dbReference>
<dbReference type="Proteomes" id="UP001303587">
    <property type="component" value="Chromosome"/>
</dbReference>